<dbReference type="InterPro" id="IPR052895">
    <property type="entry name" value="HetReg/Transcr_Mod"/>
</dbReference>
<keyword evidence="1" id="KW-0472">Membrane</keyword>
<dbReference type="EMBL" id="JAADJF010000531">
    <property type="protein sequence ID" value="KAF4415608.1"/>
    <property type="molecule type" value="Genomic_DNA"/>
</dbReference>
<dbReference type="PANTHER" id="PTHR24148">
    <property type="entry name" value="ANKYRIN REPEAT DOMAIN-CONTAINING PROTEIN 39 HOMOLOG-RELATED"/>
    <property type="match status" value="1"/>
</dbReference>
<keyword evidence="1" id="KW-0812">Transmembrane</keyword>
<protein>
    <submittedName>
        <fullName evidence="3">HET-domain-containing</fullName>
    </submittedName>
</protein>
<dbReference type="Pfam" id="PF26639">
    <property type="entry name" value="Het-6_barrel"/>
    <property type="match status" value="1"/>
</dbReference>
<evidence type="ECO:0000313" key="3">
    <source>
        <dbReference type="EMBL" id="KAF4415608.1"/>
    </source>
</evidence>
<feature type="transmembrane region" description="Helical" evidence="1">
    <location>
        <begin position="363"/>
        <end position="388"/>
    </location>
</feature>
<proteinExistence type="predicted"/>
<gene>
    <name evidence="3" type="ORF">FACUT_13256</name>
</gene>
<dbReference type="PANTHER" id="PTHR24148:SF64">
    <property type="entry name" value="HETEROKARYON INCOMPATIBILITY DOMAIN-CONTAINING PROTEIN"/>
    <property type="match status" value="1"/>
</dbReference>
<dbReference type="Pfam" id="PF06985">
    <property type="entry name" value="HET"/>
    <property type="match status" value="1"/>
</dbReference>
<evidence type="ECO:0000313" key="4">
    <source>
        <dbReference type="Proteomes" id="UP000536711"/>
    </source>
</evidence>
<keyword evidence="4" id="KW-1185">Reference proteome</keyword>
<evidence type="ECO:0000259" key="2">
    <source>
        <dbReference type="Pfam" id="PF06985"/>
    </source>
</evidence>
<organism evidence="3 4">
    <name type="scientific">Fusarium acutatum</name>
    <dbReference type="NCBI Taxonomy" id="78861"/>
    <lineage>
        <taxon>Eukaryota</taxon>
        <taxon>Fungi</taxon>
        <taxon>Dikarya</taxon>
        <taxon>Ascomycota</taxon>
        <taxon>Pezizomycotina</taxon>
        <taxon>Sordariomycetes</taxon>
        <taxon>Hypocreomycetidae</taxon>
        <taxon>Hypocreales</taxon>
        <taxon>Nectriaceae</taxon>
        <taxon>Fusarium</taxon>
        <taxon>Fusarium fujikuroi species complex</taxon>
    </lineage>
</organism>
<name>A0A8H4JC75_9HYPO</name>
<dbReference type="AlphaFoldDB" id="A0A8H4JC75"/>
<keyword evidence="1" id="KW-1133">Transmembrane helix</keyword>
<evidence type="ECO:0000256" key="1">
    <source>
        <dbReference type="SAM" id="Phobius"/>
    </source>
</evidence>
<dbReference type="OrthoDB" id="2157530at2759"/>
<sequence>MDDIDQHRTPTIGPFTKAQLYNSMPIPSSSQCIRVLDIPKQPLAVDACLTGTLRIVNLRNCPKFTALSYVWGKPSDKTISCNGCHINITKSCYEALFSLREKCGDLTIWVDAVCINQDDPDDLAHQIPLMGEIYTWAEAVYIWLGDGSQATDKAMDYIQTASQYRLFPAGVPWWDGTGPITVDKDRNQIWWGLISLYQRSVRDQHKREHDVDVLHACDRVALLGLLDQTWLHRSWTFQEVILASNPILVCGQAHVTWLQFHQALTFIQDSTSQFRNEDDVSIVARDERCREHRLIASSEAFKSWQHLFEVWQSISRPCRWNGHEIRVLPCQTGGSRDSCSVREHVQLLEPERIYQSLRDWGRLAGFFSFLLWLAFALLIGLILAWILLGMPPWPEVLSGHGLPEQGEWISVLCRLSIVFIVFLTWGFMTSIFFDDLDMVLAELDLDNGVRQNPVYGWIRQTEDLTQQNHLVGLLQAMRDRKSTKPQDRVFAVEGVFQRLGIRQPTPDYNRPTGEIYRDAFVSLIERKPIFVNLLIDCGLSPPNAPSWVPDWSTVAKRSWLPSSYLYDSIEKARWSDDQLEVSASGNTLSVEGAFLRTAEFCTRPFDKIELDDWGNPTPLMQESLHNNIQVLSQWIIKITRHVIVNEVHESIPTAVFNTFNASSTSVSKIDPRQKDVFNTFYNIIRRHGVRFEKEVETMCRITPTTHTAMQEIAGDKTCLDYFIKICNRFAGKRGLFVSNDGAIGSGPVAIAEGDTISIIKGVAVPIILRKQEPDGQGYVILGPAYIDGLMDLTSVEVTSMSLNWKTVMLN</sequence>
<dbReference type="InterPro" id="IPR010730">
    <property type="entry name" value="HET"/>
</dbReference>
<reference evidence="3 4" key="1">
    <citation type="submission" date="2020-01" db="EMBL/GenBank/DDBJ databases">
        <title>Identification and distribution of gene clusters putatively required for synthesis of sphingolipid metabolism inhibitors in phylogenetically diverse species of the filamentous fungus Fusarium.</title>
        <authorList>
            <person name="Kim H.-S."/>
            <person name="Busman M."/>
            <person name="Brown D.W."/>
            <person name="Divon H."/>
            <person name="Uhlig S."/>
            <person name="Proctor R.H."/>
        </authorList>
    </citation>
    <scope>NUCLEOTIDE SEQUENCE [LARGE SCALE GENOMIC DNA]</scope>
    <source>
        <strain evidence="3 4">NRRL 13308</strain>
    </source>
</reference>
<comment type="caution">
    <text evidence="3">The sequence shown here is derived from an EMBL/GenBank/DDBJ whole genome shotgun (WGS) entry which is preliminary data.</text>
</comment>
<dbReference type="Proteomes" id="UP000536711">
    <property type="component" value="Unassembled WGS sequence"/>
</dbReference>
<feature type="transmembrane region" description="Helical" evidence="1">
    <location>
        <begin position="408"/>
        <end position="428"/>
    </location>
</feature>
<accession>A0A8H4JC75</accession>
<feature type="domain" description="Heterokaryon incompatibility" evidence="2">
    <location>
        <begin position="64"/>
        <end position="239"/>
    </location>
</feature>